<organism evidence="1 2">
    <name type="scientific">Scytonema hofmannii PCC 7110</name>
    <dbReference type="NCBI Taxonomy" id="128403"/>
    <lineage>
        <taxon>Bacteria</taxon>
        <taxon>Bacillati</taxon>
        <taxon>Cyanobacteriota</taxon>
        <taxon>Cyanophyceae</taxon>
        <taxon>Nostocales</taxon>
        <taxon>Scytonemataceae</taxon>
        <taxon>Scytonema</taxon>
    </lineage>
</organism>
<name>A0A139XHJ5_9CYAN</name>
<dbReference type="EMBL" id="ANNX02000012">
    <property type="protein sequence ID" value="KYC44159.1"/>
    <property type="molecule type" value="Genomic_DNA"/>
</dbReference>
<dbReference type="Proteomes" id="UP000076925">
    <property type="component" value="Unassembled WGS sequence"/>
</dbReference>
<proteinExistence type="predicted"/>
<comment type="caution">
    <text evidence="1">The sequence shown here is derived from an EMBL/GenBank/DDBJ whole genome shotgun (WGS) entry which is preliminary data.</text>
</comment>
<reference evidence="1 2" key="1">
    <citation type="journal article" date="2013" name="Genome Biol. Evol.">
        <title>Genomes of Stigonematalean cyanobacteria (subsection V) and the evolution of oxygenic photosynthesis from prokaryotes to plastids.</title>
        <authorList>
            <person name="Dagan T."/>
            <person name="Roettger M."/>
            <person name="Stucken K."/>
            <person name="Landan G."/>
            <person name="Koch R."/>
            <person name="Major P."/>
            <person name="Gould S.B."/>
            <person name="Goremykin V.V."/>
            <person name="Rippka R."/>
            <person name="Tandeau de Marsac N."/>
            <person name="Gugger M."/>
            <person name="Lockhart P.J."/>
            <person name="Allen J.F."/>
            <person name="Brune I."/>
            <person name="Maus I."/>
            <person name="Puhler A."/>
            <person name="Martin W.F."/>
        </authorList>
    </citation>
    <scope>NUCLEOTIDE SEQUENCE [LARGE SCALE GENOMIC DNA]</scope>
    <source>
        <strain evidence="1 2">PCC 7110</strain>
    </source>
</reference>
<dbReference type="InterPro" id="IPR006311">
    <property type="entry name" value="TAT_signal"/>
</dbReference>
<dbReference type="RefSeq" id="WP_017741478.1">
    <property type="nucleotide sequence ID" value="NZ_KQ976354.1"/>
</dbReference>
<evidence type="ECO:0000313" key="2">
    <source>
        <dbReference type="Proteomes" id="UP000076925"/>
    </source>
</evidence>
<dbReference type="OrthoDB" id="517290at2"/>
<evidence type="ECO:0000313" key="1">
    <source>
        <dbReference type="EMBL" id="KYC44159.1"/>
    </source>
</evidence>
<protein>
    <submittedName>
        <fullName evidence="1">Uncharacterized protein</fullName>
    </submittedName>
</protein>
<dbReference type="AlphaFoldDB" id="A0A139XHJ5"/>
<gene>
    <name evidence="1" type="ORF">WA1_03205</name>
</gene>
<sequence>MFNIYSRRQILKVGGGTLVGATAVGSFPLIRTLAAGRPKTVLRFQFTIEGGEKGSFDFNTATVPTDALGDFGREFSYFNAVSDFSFSGRDRDLKKENAGWKVVPGLKAEFLGLPSGTPGVLSGVNYPDGCSTGTANACSITVAVLYLGNLTELPKLSTDPNDYQLIGIDLIDTTTGQLNRIDAIDSKVIALPDKVGN</sequence>
<dbReference type="PROSITE" id="PS51318">
    <property type="entry name" value="TAT"/>
    <property type="match status" value="1"/>
</dbReference>
<keyword evidence="2" id="KW-1185">Reference proteome</keyword>
<accession>A0A139XHJ5</accession>